<feature type="region of interest" description="Disordered" evidence="2">
    <location>
        <begin position="17"/>
        <end position="40"/>
    </location>
</feature>
<evidence type="ECO:0000313" key="5">
    <source>
        <dbReference type="Proteomes" id="UP001180020"/>
    </source>
</evidence>
<gene>
    <name evidence="4" type="primary">FAB1C</name>
    <name evidence="4" type="ORF">QJS10_CPA09g00335</name>
</gene>
<dbReference type="InterPro" id="IPR027484">
    <property type="entry name" value="PInositol-4-P-5-kinase_N"/>
</dbReference>
<dbReference type="PANTHER" id="PTHR45748">
    <property type="entry name" value="1-PHOSPHATIDYLINOSITOL 3-PHOSPHATE 5-KINASE-RELATED"/>
    <property type="match status" value="1"/>
</dbReference>
<keyword evidence="1" id="KW-0067">ATP-binding</keyword>
<dbReference type="EMBL" id="JAUJYO010000009">
    <property type="protein sequence ID" value="KAK1308590.1"/>
    <property type="molecule type" value="Genomic_DNA"/>
</dbReference>
<dbReference type="GO" id="GO:0046854">
    <property type="term" value="P:phosphatidylinositol phosphate biosynthetic process"/>
    <property type="evidence" value="ECO:0007669"/>
    <property type="project" value="TreeGrafter"/>
</dbReference>
<organism evidence="4 5">
    <name type="scientific">Acorus calamus</name>
    <name type="common">Sweet flag</name>
    <dbReference type="NCBI Taxonomy" id="4465"/>
    <lineage>
        <taxon>Eukaryota</taxon>
        <taxon>Viridiplantae</taxon>
        <taxon>Streptophyta</taxon>
        <taxon>Embryophyta</taxon>
        <taxon>Tracheophyta</taxon>
        <taxon>Spermatophyta</taxon>
        <taxon>Magnoliopsida</taxon>
        <taxon>Liliopsida</taxon>
        <taxon>Acoraceae</taxon>
        <taxon>Acorus</taxon>
    </lineage>
</organism>
<dbReference type="GO" id="GO:0005524">
    <property type="term" value="F:ATP binding"/>
    <property type="evidence" value="ECO:0007669"/>
    <property type="project" value="UniProtKB-UniRule"/>
</dbReference>
<name>A0AAV9E4X3_ACOCL</name>
<dbReference type="PANTHER" id="PTHR45748:SF14">
    <property type="entry name" value="1-PHOSPHATIDYLINOSITOL-3-PHOSPHATE 5-KINASE FAB1C-RELATED"/>
    <property type="match status" value="1"/>
</dbReference>
<accession>A0AAV9E4X3</accession>
<comment type="caution">
    <text evidence="4">The sequence shown here is derived from an EMBL/GenBank/DDBJ whole genome shotgun (WGS) entry which is preliminary data.</text>
</comment>
<reference evidence="4" key="1">
    <citation type="journal article" date="2023" name="Nat. Commun.">
        <title>Diploid and tetraploid genomes of Acorus and the evolution of monocots.</title>
        <authorList>
            <person name="Ma L."/>
            <person name="Liu K.W."/>
            <person name="Li Z."/>
            <person name="Hsiao Y.Y."/>
            <person name="Qi Y."/>
            <person name="Fu T."/>
            <person name="Tang G.D."/>
            <person name="Zhang D."/>
            <person name="Sun W.H."/>
            <person name="Liu D.K."/>
            <person name="Li Y."/>
            <person name="Chen G.Z."/>
            <person name="Liu X.D."/>
            <person name="Liao X.Y."/>
            <person name="Jiang Y.T."/>
            <person name="Yu X."/>
            <person name="Hao Y."/>
            <person name="Huang J."/>
            <person name="Zhao X.W."/>
            <person name="Ke S."/>
            <person name="Chen Y.Y."/>
            <person name="Wu W.L."/>
            <person name="Hsu J.L."/>
            <person name="Lin Y.F."/>
            <person name="Huang M.D."/>
            <person name="Li C.Y."/>
            <person name="Huang L."/>
            <person name="Wang Z.W."/>
            <person name="Zhao X."/>
            <person name="Zhong W.Y."/>
            <person name="Peng D.H."/>
            <person name="Ahmad S."/>
            <person name="Lan S."/>
            <person name="Zhang J.S."/>
            <person name="Tsai W.C."/>
            <person name="Van de Peer Y."/>
            <person name="Liu Z.J."/>
        </authorList>
    </citation>
    <scope>NUCLEOTIDE SEQUENCE</scope>
    <source>
        <strain evidence="4">CP</strain>
    </source>
</reference>
<sequence>MSKLDLFFPDSAANKKQDLNGSFGDDGKLEYPSDEASALPLTSCGDSKNPSLLKKLEEFDISTSEGNASKPLRMASYTRSVEGYVNPENFYLDSTNLHKSEGPIENMSVVVLPSPASNLSDKIDSAWTGMAPLSKTESLHENLMSGHETSSAGLLLNHMGNPHHKKIMSPIRVYSFDSLKQQERDQRGFPSASLHLPSVKSFNFRGGFGTPSINLISKMRRAYSETSSIETQNLNPIFRCTVSFISSSSHILREGARLLLPQGHKNLVITVHDNEPSSVICYALSSKEYVDFVTWKVDMHQHWKENQGNKEKHTGSPSISSVQESNSLLDLDGILYRNSGSGEVLSSKGTLIPELKETHFRVAFDDEASFHAARAQFSVTCYFAKQFDALRKKCCPNEIDFIRSLSRCRKWGAQGGKSNVYFAKSLDERFIIKQVTKTELESFEEFSRRILQVCDRIN</sequence>
<evidence type="ECO:0000259" key="3">
    <source>
        <dbReference type="PROSITE" id="PS51455"/>
    </source>
</evidence>
<evidence type="ECO:0000256" key="2">
    <source>
        <dbReference type="SAM" id="MobiDB-lite"/>
    </source>
</evidence>
<dbReference type="SUPFAM" id="SSF56104">
    <property type="entry name" value="SAICAR synthase-like"/>
    <property type="match status" value="1"/>
</dbReference>
<dbReference type="PROSITE" id="PS51455">
    <property type="entry name" value="PIPK"/>
    <property type="match status" value="1"/>
</dbReference>
<keyword evidence="5" id="KW-1185">Reference proteome</keyword>
<feature type="domain" description="PIPK" evidence="3">
    <location>
        <begin position="314"/>
        <end position="458"/>
    </location>
</feature>
<dbReference type="GO" id="GO:0010008">
    <property type="term" value="C:endosome membrane"/>
    <property type="evidence" value="ECO:0007669"/>
    <property type="project" value="TreeGrafter"/>
</dbReference>
<evidence type="ECO:0000256" key="1">
    <source>
        <dbReference type="PROSITE-ProRule" id="PRU00781"/>
    </source>
</evidence>
<dbReference type="Proteomes" id="UP001180020">
    <property type="component" value="Unassembled WGS sequence"/>
</dbReference>
<proteinExistence type="predicted"/>
<evidence type="ECO:0000313" key="4">
    <source>
        <dbReference type="EMBL" id="KAK1308590.1"/>
    </source>
</evidence>
<protein>
    <submittedName>
        <fullName evidence="4">1-phosphatidylinositol-3-phosphate 5-kinase FAB1C</fullName>
    </submittedName>
</protein>
<keyword evidence="1" id="KW-0808">Transferase</keyword>
<reference evidence="4" key="2">
    <citation type="submission" date="2023-06" db="EMBL/GenBank/DDBJ databases">
        <authorList>
            <person name="Ma L."/>
            <person name="Liu K.-W."/>
            <person name="Li Z."/>
            <person name="Hsiao Y.-Y."/>
            <person name="Qi Y."/>
            <person name="Fu T."/>
            <person name="Tang G."/>
            <person name="Zhang D."/>
            <person name="Sun W.-H."/>
            <person name="Liu D.-K."/>
            <person name="Li Y."/>
            <person name="Chen G.-Z."/>
            <person name="Liu X.-D."/>
            <person name="Liao X.-Y."/>
            <person name="Jiang Y.-T."/>
            <person name="Yu X."/>
            <person name="Hao Y."/>
            <person name="Huang J."/>
            <person name="Zhao X.-W."/>
            <person name="Ke S."/>
            <person name="Chen Y.-Y."/>
            <person name="Wu W.-L."/>
            <person name="Hsu J.-L."/>
            <person name="Lin Y.-F."/>
            <person name="Huang M.-D."/>
            <person name="Li C.-Y."/>
            <person name="Huang L."/>
            <person name="Wang Z.-W."/>
            <person name="Zhao X."/>
            <person name="Zhong W.-Y."/>
            <person name="Peng D.-H."/>
            <person name="Ahmad S."/>
            <person name="Lan S."/>
            <person name="Zhang J.-S."/>
            <person name="Tsai W.-C."/>
            <person name="Van De Peer Y."/>
            <person name="Liu Z.-J."/>
        </authorList>
    </citation>
    <scope>NUCLEOTIDE SEQUENCE</scope>
    <source>
        <strain evidence="4">CP</strain>
        <tissue evidence="4">Leaves</tissue>
    </source>
</reference>
<dbReference type="AlphaFoldDB" id="A0AAV9E4X3"/>
<keyword evidence="1" id="KW-0547">Nucleotide-binding</keyword>
<keyword evidence="1" id="KW-0418">Kinase</keyword>
<dbReference type="Gene3D" id="3.30.800.10">
    <property type="entry name" value="Phosphatidylinositol Phosphate Kinase II Beta"/>
    <property type="match status" value="1"/>
</dbReference>
<dbReference type="GO" id="GO:0000285">
    <property type="term" value="F:1-phosphatidylinositol-3-phosphate 5-kinase activity"/>
    <property type="evidence" value="ECO:0007669"/>
    <property type="project" value="TreeGrafter"/>
</dbReference>
<dbReference type="InterPro" id="IPR002498">
    <property type="entry name" value="PInositol-4-P-4/5-kinase_core"/>
</dbReference>